<name>H1PP02_9FUSO</name>
<evidence type="ECO:0000256" key="4">
    <source>
        <dbReference type="ARBA" id="ARBA00023163"/>
    </source>
</evidence>
<dbReference type="SUPFAM" id="SSF46785">
    <property type="entry name" value="Winged helix' DNA-binding domain"/>
    <property type="match status" value="1"/>
</dbReference>
<dbReference type="GO" id="GO:0003677">
    <property type="term" value="F:DNA binding"/>
    <property type="evidence" value="ECO:0007669"/>
    <property type="project" value="UniProtKB-KW"/>
</dbReference>
<comment type="caution">
    <text evidence="6">The sequence shown here is derived from an EMBL/GenBank/DDBJ whole genome shotgun (WGS) entry which is preliminary data.</text>
</comment>
<dbReference type="GO" id="GO:0032993">
    <property type="term" value="C:protein-DNA complex"/>
    <property type="evidence" value="ECO:0007669"/>
    <property type="project" value="TreeGrafter"/>
</dbReference>
<dbReference type="PANTHER" id="PTHR30346">
    <property type="entry name" value="TRANSCRIPTIONAL DUAL REGULATOR HCAR-RELATED"/>
    <property type="match status" value="1"/>
</dbReference>
<evidence type="ECO:0000313" key="7">
    <source>
        <dbReference type="Proteomes" id="UP000003233"/>
    </source>
</evidence>
<evidence type="ECO:0000259" key="5">
    <source>
        <dbReference type="PROSITE" id="PS50931"/>
    </source>
</evidence>
<dbReference type="InterPro" id="IPR000847">
    <property type="entry name" value="LysR_HTH_N"/>
</dbReference>
<dbReference type="Gene3D" id="3.40.190.290">
    <property type="match status" value="1"/>
</dbReference>
<proteinExistence type="inferred from homology"/>
<protein>
    <recommendedName>
        <fullName evidence="5">HTH lysR-type domain-containing protein</fullName>
    </recommendedName>
</protein>
<dbReference type="SUPFAM" id="SSF53850">
    <property type="entry name" value="Periplasmic binding protein-like II"/>
    <property type="match status" value="1"/>
</dbReference>
<dbReference type="InterPro" id="IPR036390">
    <property type="entry name" value="WH_DNA-bd_sf"/>
</dbReference>
<dbReference type="PATRIC" id="fig|457404.5.peg.1087"/>
<dbReference type="RefSeq" id="WP_008695436.1">
    <property type="nucleotide sequence ID" value="NZ_KE161007.1"/>
</dbReference>
<keyword evidence="2" id="KW-0805">Transcription regulation</keyword>
<dbReference type="GO" id="GO:0003700">
    <property type="term" value="F:DNA-binding transcription factor activity"/>
    <property type="evidence" value="ECO:0007669"/>
    <property type="project" value="InterPro"/>
</dbReference>
<dbReference type="PANTHER" id="PTHR30346:SF0">
    <property type="entry name" value="HCA OPERON TRANSCRIPTIONAL ACTIVATOR HCAR"/>
    <property type="match status" value="1"/>
</dbReference>
<comment type="similarity">
    <text evidence="1">Belongs to the LysR transcriptional regulatory family.</text>
</comment>
<dbReference type="BioCyc" id="FSP457404-HMP:GTSQ-146-MONOMER"/>
<evidence type="ECO:0000256" key="1">
    <source>
        <dbReference type="ARBA" id="ARBA00009437"/>
    </source>
</evidence>
<reference evidence="6 7" key="1">
    <citation type="submission" date="2012-07" db="EMBL/GenBank/DDBJ databases">
        <title>The Genome Sequence of Fusobacterium ulcerans 12_1B.</title>
        <authorList>
            <consortium name="The Broad Institute Genome Sequencing Platform"/>
            <person name="Earl A."/>
            <person name="Ward D."/>
            <person name="Feldgarden M."/>
            <person name="Gevers D."/>
            <person name="Strauss J."/>
            <person name="Ambrose C.E."/>
            <person name="Allen-Vercoe E."/>
            <person name="Walker B."/>
            <person name="Young S.K."/>
            <person name="Zeng Q."/>
            <person name="Gargeya S."/>
            <person name="Fitzgerald M."/>
            <person name="Haas B."/>
            <person name="Abouelleil A."/>
            <person name="Alvarado L."/>
            <person name="Arachchi H.M."/>
            <person name="Berlin A.M."/>
            <person name="Chapman S.B."/>
            <person name="Goldberg J."/>
            <person name="Griggs A."/>
            <person name="Gujja S."/>
            <person name="Hansen M."/>
            <person name="Howarth C."/>
            <person name="Imamovic A."/>
            <person name="Larimer J."/>
            <person name="McCowen C."/>
            <person name="Montmayeur A."/>
            <person name="Murphy C."/>
            <person name="Neiman D."/>
            <person name="Pearson M."/>
            <person name="Priest M."/>
            <person name="Roberts A."/>
            <person name="Saif S."/>
            <person name="Shea T."/>
            <person name="Sisk P."/>
            <person name="Sykes S."/>
            <person name="Wortman J."/>
            <person name="Nusbaum C."/>
            <person name="Birren B."/>
        </authorList>
    </citation>
    <scope>NUCLEOTIDE SEQUENCE [LARGE SCALE GENOMIC DNA]</scope>
    <source>
        <strain evidence="6 7">12_1B</strain>
    </source>
</reference>
<evidence type="ECO:0000256" key="2">
    <source>
        <dbReference type="ARBA" id="ARBA00023015"/>
    </source>
</evidence>
<dbReference type="Gene3D" id="1.10.10.10">
    <property type="entry name" value="Winged helix-like DNA-binding domain superfamily/Winged helix DNA-binding domain"/>
    <property type="match status" value="1"/>
</dbReference>
<dbReference type="PROSITE" id="PS50931">
    <property type="entry name" value="HTH_LYSR"/>
    <property type="match status" value="1"/>
</dbReference>
<feature type="domain" description="HTH lysR-type" evidence="5">
    <location>
        <begin position="1"/>
        <end position="58"/>
    </location>
</feature>
<keyword evidence="4" id="KW-0804">Transcription</keyword>
<evidence type="ECO:0000256" key="3">
    <source>
        <dbReference type="ARBA" id="ARBA00023125"/>
    </source>
</evidence>
<dbReference type="PRINTS" id="PR00039">
    <property type="entry name" value="HTHLYSR"/>
</dbReference>
<dbReference type="AlphaFoldDB" id="H1PP02"/>
<keyword evidence="7" id="KW-1185">Reference proteome</keyword>
<dbReference type="InterPro" id="IPR036388">
    <property type="entry name" value="WH-like_DNA-bd_sf"/>
</dbReference>
<dbReference type="Pfam" id="PF00126">
    <property type="entry name" value="HTH_1"/>
    <property type="match status" value="1"/>
</dbReference>
<gene>
    <name evidence="6" type="ORF">HMPREF0402_00145</name>
</gene>
<sequence>MTFQQIQYIIEISRCGSISKASKNLYVAQPYLSKLLKELEEEMGITIFNRNIKGVDLTDEGKEFINHVRPLLEQKKKIIEMYSQHKTNPTMYAAVSTQRYPFVIKAFIEFFKEKITDKFEIHIREVGMYKVINDVYSKRSTIGIIFISELTEKFLKKVLASKDIEFYEIVKLTPCVFFHKNHPLAQKDEISINDLYDFPFASFEEDASSSMDFAEEFLLYDFNLIEKKIFVEDRGTMINILTNTRAFSIGTGILPTGYAGPEIISKPIIQYKDEIRLGWIKLSNTKLDNGMDLFIENIKNTVSETIKNLN</sequence>
<keyword evidence="3" id="KW-0238">DNA-binding</keyword>
<dbReference type="EMBL" id="AGWJ02000006">
    <property type="protein sequence ID" value="EHO84585.1"/>
    <property type="molecule type" value="Genomic_DNA"/>
</dbReference>
<dbReference type="Proteomes" id="UP000003233">
    <property type="component" value="Unassembled WGS sequence"/>
</dbReference>
<organism evidence="6 7">
    <name type="scientific">Fusobacterium ulcerans 12-1B</name>
    <dbReference type="NCBI Taxonomy" id="457404"/>
    <lineage>
        <taxon>Bacteria</taxon>
        <taxon>Fusobacteriati</taxon>
        <taxon>Fusobacteriota</taxon>
        <taxon>Fusobacteriia</taxon>
        <taxon>Fusobacteriales</taxon>
        <taxon>Fusobacteriaceae</taxon>
        <taxon>Fusobacterium</taxon>
    </lineage>
</organism>
<dbReference type="HOGENOM" id="CLU_039613_32_2_0"/>
<evidence type="ECO:0000313" key="6">
    <source>
        <dbReference type="EMBL" id="EHO84585.1"/>
    </source>
</evidence>
<dbReference type="FunFam" id="1.10.10.10:FF:000001">
    <property type="entry name" value="LysR family transcriptional regulator"/>
    <property type="match status" value="1"/>
</dbReference>
<accession>H1PP02</accession>